<dbReference type="EMBL" id="BK032510">
    <property type="protein sequence ID" value="DAF43773.1"/>
    <property type="molecule type" value="Genomic_DNA"/>
</dbReference>
<reference evidence="1" key="1">
    <citation type="journal article" date="2021" name="Proc. Natl. Acad. Sci. U.S.A.">
        <title>A Catalog of Tens of Thousands of Viruses from Human Metagenomes Reveals Hidden Associations with Chronic Diseases.</title>
        <authorList>
            <person name="Tisza M.J."/>
            <person name="Buck C.B."/>
        </authorList>
    </citation>
    <scope>NUCLEOTIDE SEQUENCE</scope>
    <source>
        <strain evidence="1">CtNQV2</strain>
    </source>
</reference>
<protein>
    <submittedName>
        <fullName evidence="1">Uncharacterized protein</fullName>
    </submittedName>
</protein>
<organism evidence="1">
    <name type="scientific">Myoviridae sp. ctNQV2</name>
    <dbReference type="NCBI Taxonomy" id="2827683"/>
    <lineage>
        <taxon>Viruses</taxon>
        <taxon>Duplodnaviria</taxon>
        <taxon>Heunggongvirae</taxon>
        <taxon>Uroviricota</taxon>
        <taxon>Caudoviricetes</taxon>
    </lineage>
</organism>
<accession>A0A8S5RYH0</accession>
<sequence length="184" mass="21843">MKLKKQYIKILQKAFRVWSNKLDDYDLRYAMDEIYYAKSPAAAIQKFLSSEYGYDSSFNDCKTQRVPSDDKIEYNDGIVFKTGFRSCVEDNMEELERMNMIRKLPDDTMFYIQDRRNYVGNSVLWWGLNSGGYVTDPKKAMKVSKEYILKHVWRKTDIIWEATEVENNITSHVDAQYLNKKKSF</sequence>
<proteinExistence type="predicted"/>
<name>A0A8S5RYH0_9CAUD</name>
<evidence type="ECO:0000313" key="1">
    <source>
        <dbReference type="EMBL" id="DAF43773.1"/>
    </source>
</evidence>